<dbReference type="RefSeq" id="WP_377101975.1">
    <property type="nucleotide sequence ID" value="NZ_JBHTHU010000021.1"/>
</dbReference>
<keyword evidence="2" id="KW-1185">Reference proteome</keyword>
<reference evidence="2" key="1">
    <citation type="journal article" date="2019" name="Int. J. Syst. Evol. Microbiol.">
        <title>The Global Catalogue of Microorganisms (GCM) 10K type strain sequencing project: providing services to taxonomists for standard genome sequencing and annotation.</title>
        <authorList>
            <consortium name="The Broad Institute Genomics Platform"/>
            <consortium name="The Broad Institute Genome Sequencing Center for Infectious Disease"/>
            <person name="Wu L."/>
            <person name="Ma J."/>
        </authorList>
    </citation>
    <scope>NUCLEOTIDE SEQUENCE [LARGE SCALE GENOMIC DNA]</scope>
    <source>
        <strain evidence="2">CCUG 63418</strain>
    </source>
</reference>
<dbReference type="InterPro" id="IPR036249">
    <property type="entry name" value="Thioredoxin-like_sf"/>
</dbReference>
<protein>
    <submittedName>
        <fullName evidence="1">(2Fe-2S) ferredoxin domain-containing protein</fullName>
    </submittedName>
</protein>
<dbReference type="CDD" id="cd02980">
    <property type="entry name" value="TRX_Fd_family"/>
    <property type="match status" value="1"/>
</dbReference>
<evidence type="ECO:0000313" key="2">
    <source>
        <dbReference type="Proteomes" id="UP001596958"/>
    </source>
</evidence>
<evidence type="ECO:0000313" key="1">
    <source>
        <dbReference type="EMBL" id="MFD0751687.1"/>
    </source>
</evidence>
<comment type="caution">
    <text evidence="1">The sequence shown here is derived from an EMBL/GenBank/DDBJ whole genome shotgun (WGS) entry which is preliminary data.</text>
</comment>
<dbReference type="Gene3D" id="3.40.30.10">
    <property type="entry name" value="Glutaredoxin"/>
    <property type="match status" value="1"/>
</dbReference>
<dbReference type="EMBL" id="JBHTHU010000021">
    <property type="protein sequence ID" value="MFD0751687.1"/>
    <property type="molecule type" value="Genomic_DNA"/>
</dbReference>
<dbReference type="Proteomes" id="UP001596958">
    <property type="component" value="Unassembled WGS sequence"/>
</dbReference>
<dbReference type="SUPFAM" id="SSF52833">
    <property type="entry name" value="Thioredoxin-like"/>
    <property type="match status" value="1"/>
</dbReference>
<accession>A0ABW2YYW2</accession>
<sequence length="89" mass="9908">MSKFTIPGNTLYICTGSKCAKRGGKEGYKAAKSYRKMLSAEIDLEIIRTECTDRCDYAPVCALQPGNTWLKEYRVKHVLALMDELAAGN</sequence>
<organism evidence="1 2">
    <name type="scientific">Mucilaginibacter calamicampi</name>
    <dbReference type="NCBI Taxonomy" id="1302352"/>
    <lineage>
        <taxon>Bacteria</taxon>
        <taxon>Pseudomonadati</taxon>
        <taxon>Bacteroidota</taxon>
        <taxon>Sphingobacteriia</taxon>
        <taxon>Sphingobacteriales</taxon>
        <taxon>Sphingobacteriaceae</taxon>
        <taxon>Mucilaginibacter</taxon>
    </lineage>
</organism>
<name>A0ABW2YYW2_9SPHI</name>
<gene>
    <name evidence="1" type="ORF">ACFQZS_16165</name>
</gene>
<proteinExistence type="predicted"/>